<keyword evidence="5 6" id="KW-0472">Membrane</keyword>
<feature type="transmembrane region" description="Helical" evidence="6">
    <location>
        <begin position="74"/>
        <end position="94"/>
    </location>
</feature>
<sequence>MLPKEVHNEFFKIAKRVVLVVGILGFSAFSIGNIDVAVGVVAGGVISILSFRLMALAALQLVELNDPQKAKARAIINYLIRYILYAGVLYVGFVTPEINFVGIVVGLLMVKFVILFDGVYYSIKNYIQEFWKRQKLKYERRDS</sequence>
<evidence type="ECO:0000256" key="1">
    <source>
        <dbReference type="ARBA" id="ARBA00004651"/>
    </source>
</evidence>
<evidence type="ECO:0000256" key="3">
    <source>
        <dbReference type="ARBA" id="ARBA00022692"/>
    </source>
</evidence>
<evidence type="ECO:0000313" key="7">
    <source>
        <dbReference type="EMBL" id="SET16560.1"/>
    </source>
</evidence>
<reference evidence="8" key="1">
    <citation type="submission" date="2016-10" db="EMBL/GenBank/DDBJ databases">
        <authorList>
            <person name="Varghese N."/>
            <person name="Submissions S."/>
        </authorList>
    </citation>
    <scope>NUCLEOTIDE SEQUENCE [LARGE SCALE GENOMIC DNA]</scope>
    <source>
        <strain evidence="8">DSM 13577</strain>
    </source>
</reference>
<protein>
    <submittedName>
        <fullName evidence="7">ATP synthase I chain</fullName>
    </submittedName>
</protein>
<dbReference type="Proteomes" id="UP000243819">
    <property type="component" value="Unassembled WGS sequence"/>
</dbReference>
<dbReference type="GO" id="GO:0005886">
    <property type="term" value="C:plasma membrane"/>
    <property type="evidence" value="ECO:0007669"/>
    <property type="project" value="UniProtKB-SubCell"/>
</dbReference>
<proteinExistence type="predicted"/>
<feature type="transmembrane region" description="Helical" evidence="6">
    <location>
        <begin position="100"/>
        <end position="123"/>
    </location>
</feature>
<evidence type="ECO:0000256" key="5">
    <source>
        <dbReference type="ARBA" id="ARBA00023136"/>
    </source>
</evidence>
<comment type="subcellular location">
    <subcellularLocation>
        <location evidence="1">Cell membrane</location>
        <topology evidence="1">Multi-pass membrane protein</topology>
    </subcellularLocation>
</comment>
<keyword evidence="8" id="KW-1185">Reference proteome</keyword>
<feature type="transmembrane region" description="Helical" evidence="6">
    <location>
        <begin position="40"/>
        <end position="62"/>
    </location>
</feature>
<gene>
    <name evidence="7" type="ORF">SAMN03080614_106514</name>
</gene>
<keyword evidence="2" id="KW-1003">Cell membrane</keyword>
<dbReference type="Pfam" id="PF03899">
    <property type="entry name" value="ATP-synt_I"/>
    <property type="match status" value="1"/>
</dbReference>
<keyword evidence="3 6" id="KW-0812">Transmembrane</keyword>
<evidence type="ECO:0000256" key="6">
    <source>
        <dbReference type="SAM" id="Phobius"/>
    </source>
</evidence>
<dbReference type="InterPro" id="IPR005598">
    <property type="entry name" value="ATP_synth_I"/>
</dbReference>
<dbReference type="EMBL" id="FOIF01000065">
    <property type="protein sequence ID" value="SET16560.1"/>
    <property type="molecule type" value="Genomic_DNA"/>
</dbReference>
<dbReference type="OrthoDB" id="1711023at2"/>
<feature type="transmembrane region" description="Helical" evidence="6">
    <location>
        <begin position="17"/>
        <end position="34"/>
    </location>
</feature>
<dbReference type="RefSeq" id="WP_091351436.1">
    <property type="nucleotide sequence ID" value="NZ_FOIF01000065.1"/>
</dbReference>
<name>A0A1I0CAI0_9FIRM</name>
<organism evidence="7 8">
    <name type="scientific">Anaerobranca gottschalkii DSM 13577</name>
    <dbReference type="NCBI Taxonomy" id="1120990"/>
    <lineage>
        <taxon>Bacteria</taxon>
        <taxon>Bacillati</taxon>
        <taxon>Bacillota</taxon>
        <taxon>Clostridia</taxon>
        <taxon>Eubacteriales</taxon>
        <taxon>Proteinivoracaceae</taxon>
        <taxon>Anaerobranca</taxon>
    </lineage>
</organism>
<evidence type="ECO:0000256" key="4">
    <source>
        <dbReference type="ARBA" id="ARBA00022989"/>
    </source>
</evidence>
<accession>A0A1I0CAI0</accession>
<keyword evidence="4 6" id="KW-1133">Transmembrane helix</keyword>
<evidence type="ECO:0000313" key="8">
    <source>
        <dbReference type="Proteomes" id="UP000243819"/>
    </source>
</evidence>
<evidence type="ECO:0000256" key="2">
    <source>
        <dbReference type="ARBA" id="ARBA00022475"/>
    </source>
</evidence>
<dbReference type="AlphaFoldDB" id="A0A1I0CAI0"/>
<dbReference type="STRING" id="1120990.SAMN03080614_106514"/>